<dbReference type="InterPro" id="IPR036633">
    <property type="entry name" value="Prn/Lys/Arg_de-COase_C_sf"/>
</dbReference>
<dbReference type="InterPro" id="IPR000310">
    <property type="entry name" value="Orn/Lys/Arg_deCO2ase_major_dom"/>
</dbReference>
<reference evidence="7 8" key="1">
    <citation type="submission" date="2024-09" db="EMBL/GenBank/DDBJ databases">
        <authorList>
            <person name="Sun Q."/>
            <person name="Mori K."/>
        </authorList>
    </citation>
    <scope>NUCLEOTIDE SEQUENCE [LARGE SCALE GENOMIC DNA]</scope>
    <source>
        <strain evidence="7 8">JCM 14321</strain>
    </source>
</reference>
<keyword evidence="7" id="KW-0808">Transferase</keyword>
<accession>A0ABV5SW14</accession>
<dbReference type="Pfam" id="PF03711">
    <property type="entry name" value="OKR_DC_1_C"/>
    <property type="match status" value="1"/>
</dbReference>
<dbReference type="EMBL" id="JBHMBL010000003">
    <property type="protein sequence ID" value="MFB9643269.1"/>
    <property type="molecule type" value="Genomic_DNA"/>
</dbReference>
<keyword evidence="7" id="KW-0032">Aminotransferase</keyword>
<keyword evidence="5" id="KW-0456">Lyase</keyword>
<dbReference type="Gene3D" id="3.40.640.10">
    <property type="entry name" value="Type I PLP-dependent aspartate aminotransferase-like (Major domain)"/>
    <property type="match status" value="1"/>
</dbReference>
<evidence type="ECO:0000313" key="8">
    <source>
        <dbReference type="Proteomes" id="UP001589667"/>
    </source>
</evidence>
<name>A0ABV5SW14_9MICO</name>
<comment type="similarity">
    <text evidence="2">Belongs to the Orn/Lys/Arg decarboxylase class-I family.</text>
</comment>
<evidence type="ECO:0000256" key="5">
    <source>
        <dbReference type="ARBA" id="ARBA00023239"/>
    </source>
</evidence>
<dbReference type="SUPFAM" id="SSF55904">
    <property type="entry name" value="Ornithine decarboxylase C-terminal domain"/>
    <property type="match status" value="1"/>
</dbReference>
<keyword evidence="8" id="KW-1185">Reference proteome</keyword>
<sequence>MLHAAPTQLPTQTEVPYADALRALAAGDWQHIHVPAHHGHAENAPGIASFVGEQALRMDKPMLFSGIDQDSWRMINPAKPTPLARSLELAADAWGARRAWFLTNGASQGNHIATMVARALGRELVVQRGVHSSVIDGIAHGGIDAHFVQGAVDSALGSSHGLTAEQVDAALTAHPDSGAVYLTSPSYFGAVSDITAIAGVAHAHGVPLIVDEAWGAHFGFHPGLPTNAARLGADLVVSSTHKGGGSLTQSAMLFLGEGPFGQRLEGLADRVHRSYQSTSSSALLMASLDEARRRLVVDGERSIGETLDAAEAIRRGVREGGRFRDASDDIRFSDGTVDLDPFKIVIDTRAGGISGGEAHHRLIRDHGVVVELSTHSAILLLLGATSRLDVDRFLTALHALPEVPESLSEPRQLPRVAPIAMSVQDAFLSETEVIPWEEAVGRISADALAAYPPGIPNVLPGEPFTREVLDFLRATAADASGYVRGSVDPRLDRVRVVAAV</sequence>
<evidence type="ECO:0000256" key="4">
    <source>
        <dbReference type="ARBA" id="ARBA00022898"/>
    </source>
</evidence>
<dbReference type="GO" id="GO:0008483">
    <property type="term" value="F:transaminase activity"/>
    <property type="evidence" value="ECO:0007669"/>
    <property type="project" value="UniProtKB-KW"/>
</dbReference>
<dbReference type="PANTHER" id="PTHR43277">
    <property type="entry name" value="ARGININE DECARBOXYLASE"/>
    <property type="match status" value="1"/>
</dbReference>
<keyword evidence="3" id="KW-0210">Decarboxylase</keyword>
<feature type="domain" description="Orn/Lys/Arg decarboxylases family 1 pyridoxal-P attachment site" evidence="6">
    <location>
        <begin position="237"/>
        <end position="251"/>
    </location>
</feature>
<organism evidence="7 8">
    <name type="scientific">Agromyces lapidis</name>
    <dbReference type="NCBI Taxonomy" id="279574"/>
    <lineage>
        <taxon>Bacteria</taxon>
        <taxon>Bacillati</taxon>
        <taxon>Actinomycetota</taxon>
        <taxon>Actinomycetes</taxon>
        <taxon>Micrococcales</taxon>
        <taxon>Microbacteriaceae</taxon>
        <taxon>Agromyces</taxon>
    </lineage>
</organism>
<evidence type="ECO:0000259" key="6">
    <source>
        <dbReference type="PROSITE" id="PS00703"/>
    </source>
</evidence>
<dbReference type="InterPro" id="IPR052357">
    <property type="entry name" value="Orn_Lys_Arg_decarboxylase-I"/>
</dbReference>
<dbReference type="InterPro" id="IPR008286">
    <property type="entry name" value="Prn/Lys/Arg_de-COase_C"/>
</dbReference>
<dbReference type="Gene3D" id="3.90.100.10">
    <property type="entry name" value="Orn/Lys/Arg decarboxylase, C-terminal domain"/>
    <property type="match status" value="1"/>
</dbReference>
<dbReference type="PROSITE" id="PS00703">
    <property type="entry name" value="OKR_DC_1"/>
    <property type="match status" value="1"/>
</dbReference>
<dbReference type="SUPFAM" id="SSF53383">
    <property type="entry name" value="PLP-dependent transferases"/>
    <property type="match status" value="1"/>
</dbReference>
<evidence type="ECO:0000256" key="2">
    <source>
        <dbReference type="ARBA" id="ARBA00010671"/>
    </source>
</evidence>
<dbReference type="InterPro" id="IPR015424">
    <property type="entry name" value="PyrdxlP-dep_Trfase"/>
</dbReference>
<dbReference type="RefSeq" id="WP_157425051.1">
    <property type="nucleotide sequence ID" value="NZ_BAAANI010000004.1"/>
</dbReference>
<proteinExistence type="inferred from homology"/>
<dbReference type="PANTHER" id="PTHR43277:SF4">
    <property type="entry name" value="ARGININE DECARBOXYLASE"/>
    <property type="match status" value="1"/>
</dbReference>
<protein>
    <submittedName>
        <fullName evidence="7">Aminotransferase class I/II-fold pyridoxal phosphate-dependent enzyme</fullName>
    </submittedName>
</protein>
<evidence type="ECO:0000256" key="1">
    <source>
        <dbReference type="ARBA" id="ARBA00001933"/>
    </source>
</evidence>
<evidence type="ECO:0000256" key="3">
    <source>
        <dbReference type="ARBA" id="ARBA00022793"/>
    </source>
</evidence>
<gene>
    <name evidence="7" type="ORF">ACFFQV_13305</name>
</gene>
<keyword evidence="4" id="KW-0663">Pyridoxal phosphate</keyword>
<comment type="caution">
    <text evidence="7">The sequence shown here is derived from an EMBL/GenBank/DDBJ whole genome shotgun (WGS) entry which is preliminary data.</text>
</comment>
<dbReference type="InterPro" id="IPR015421">
    <property type="entry name" value="PyrdxlP-dep_Trfase_major"/>
</dbReference>
<evidence type="ECO:0000313" key="7">
    <source>
        <dbReference type="EMBL" id="MFB9643269.1"/>
    </source>
</evidence>
<comment type="cofactor">
    <cofactor evidence="1">
        <name>pyridoxal 5'-phosphate</name>
        <dbReference type="ChEBI" id="CHEBI:597326"/>
    </cofactor>
</comment>
<dbReference type="Proteomes" id="UP001589667">
    <property type="component" value="Unassembled WGS sequence"/>
</dbReference>
<dbReference type="Pfam" id="PF01276">
    <property type="entry name" value="OKR_DC_1"/>
    <property type="match status" value="1"/>
</dbReference>